<dbReference type="SUPFAM" id="SSF51445">
    <property type="entry name" value="(Trans)glycosidases"/>
    <property type="match status" value="1"/>
</dbReference>
<evidence type="ECO:0000313" key="3">
    <source>
        <dbReference type="EMBL" id="HJC16277.1"/>
    </source>
</evidence>
<dbReference type="SUPFAM" id="SSF51011">
    <property type="entry name" value="Glycosyl hydrolase domain"/>
    <property type="match status" value="1"/>
</dbReference>
<dbReference type="Gene3D" id="2.60.40.10">
    <property type="entry name" value="Immunoglobulins"/>
    <property type="match status" value="1"/>
</dbReference>
<sequence>MSTGTGNIHVESGNPALWGAVRTTEGYNFTVAVPEGKEASLLLYKKRRKDVWQEIPLREEDRVGNVSSVLIRGLTDGSFAYNYRIDGKILQDIYTRQLYGREKFGQKMPETPDGIASMVPEAPAMKTRPLKLPYEEMVLYKTHVRGFTKDSSSKVKAKGTFQGIREKIPYLRELGVNALELMPVYEFFETPEGEKRRIPDENGVLCDVEQPVRINYWGYAAHALYFAPKEAFSATGHPVQEFADLVDALHEAGIACILEFYFGPELSTYFILNVLHYWQLTFRVDGFHLIGEGAKVEEISKDELLKKTKLIFTGFDPSMVYGDGTAPACRNLGEHNLGYQEMLRRYLKGDEGCVSGFTYFQRRNPQTHGVINFFADHDGFTMADMVSYERKHNMDNGDDNTDGSNSNYSWNCGAEGKTRRQAVHHLRMRQLKNAFLMLMTSQGTPMIYGGDEFMNSQKGNNNAWCQDNRIGWVNWNNGKEGEELLAFVKQLIQFRKSHPVLHGAKELRLMDYLGAGCPDLSYHSQRAWFSQMENTCRFIGVMYCGDYARREDGEPDDYLYVGYNMHWNSHELALPSLPEKRVWRRTVDTGREESFLGEAAEIVEGKSIVVAPRSIVILVGRQA</sequence>
<evidence type="ECO:0000259" key="2">
    <source>
        <dbReference type="SMART" id="SM00642"/>
    </source>
</evidence>
<dbReference type="AlphaFoldDB" id="A0A9D2NC99"/>
<comment type="caution">
    <text evidence="3">The sequence shown here is derived from an EMBL/GenBank/DDBJ whole genome shotgun (WGS) entry which is preliminary data.</text>
</comment>
<dbReference type="InterPro" id="IPR017853">
    <property type="entry name" value="GH"/>
</dbReference>
<dbReference type="InterPro" id="IPR013783">
    <property type="entry name" value="Ig-like_fold"/>
</dbReference>
<organism evidence="3 4">
    <name type="scientific">Candidatus Fusicatenibacter intestinigallinarum</name>
    <dbReference type="NCBI Taxonomy" id="2838598"/>
    <lineage>
        <taxon>Bacteria</taxon>
        <taxon>Bacillati</taxon>
        <taxon>Bacillota</taxon>
        <taxon>Clostridia</taxon>
        <taxon>Lachnospirales</taxon>
        <taxon>Lachnospiraceae</taxon>
        <taxon>Fusicatenibacter</taxon>
    </lineage>
</organism>
<dbReference type="PANTHER" id="PTHR43002">
    <property type="entry name" value="GLYCOGEN DEBRANCHING ENZYME"/>
    <property type="match status" value="1"/>
</dbReference>
<gene>
    <name evidence="3" type="ORF">H9705_10760</name>
</gene>
<name>A0A9D2NC99_9FIRM</name>
<accession>A0A9D2NC99</accession>
<proteinExistence type="inferred from homology"/>
<dbReference type="EMBL" id="DWWU01000044">
    <property type="protein sequence ID" value="HJC16277.1"/>
    <property type="molecule type" value="Genomic_DNA"/>
</dbReference>
<comment type="similarity">
    <text evidence="1">Belongs to the glycosyl hydrolase 13 family.</text>
</comment>
<evidence type="ECO:0000313" key="4">
    <source>
        <dbReference type="Proteomes" id="UP000823849"/>
    </source>
</evidence>
<protein>
    <recommendedName>
        <fullName evidence="2">Glycosyl hydrolase family 13 catalytic domain-containing protein</fullName>
    </recommendedName>
</protein>
<dbReference type="Gene3D" id="2.60.40.1180">
    <property type="entry name" value="Golgi alpha-mannosidase II"/>
    <property type="match status" value="1"/>
</dbReference>
<dbReference type="Proteomes" id="UP000823849">
    <property type="component" value="Unassembled WGS sequence"/>
</dbReference>
<dbReference type="GO" id="GO:0005975">
    <property type="term" value="P:carbohydrate metabolic process"/>
    <property type="evidence" value="ECO:0007669"/>
    <property type="project" value="InterPro"/>
</dbReference>
<dbReference type="SMART" id="SM00642">
    <property type="entry name" value="Aamy"/>
    <property type="match status" value="1"/>
</dbReference>
<reference evidence="3" key="1">
    <citation type="journal article" date="2021" name="PeerJ">
        <title>Extensive microbial diversity within the chicken gut microbiome revealed by metagenomics and culture.</title>
        <authorList>
            <person name="Gilroy R."/>
            <person name="Ravi A."/>
            <person name="Getino M."/>
            <person name="Pursley I."/>
            <person name="Horton D.L."/>
            <person name="Alikhan N.F."/>
            <person name="Baker D."/>
            <person name="Gharbi K."/>
            <person name="Hall N."/>
            <person name="Watson M."/>
            <person name="Adriaenssens E.M."/>
            <person name="Foster-Nyarko E."/>
            <person name="Jarju S."/>
            <person name="Secka A."/>
            <person name="Antonio M."/>
            <person name="Oren A."/>
            <person name="Chaudhuri R.R."/>
            <person name="La Ragione R."/>
            <person name="Hildebrand F."/>
            <person name="Pallen M.J."/>
        </authorList>
    </citation>
    <scope>NUCLEOTIDE SEQUENCE</scope>
    <source>
        <strain evidence="3">CHK185-5351</strain>
    </source>
</reference>
<dbReference type="SUPFAM" id="SSF81296">
    <property type="entry name" value="E set domains"/>
    <property type="match status" value="1"/>
</dbReference>
<reference evidence="3" key="2">
    <citation type="submission" date="2021-04" db="EMBL/GenBank/DDBJ databases">
        <authorList>
            <person name="Gilroy R."/>
        </authorList>
    </citation>
    <scope>NUCLEOTIDE SEQUENCE</scope>
    <source>
        <strain evidence="3">CHK185-5351</strain>
    </source>
</reference>
<evidence type="ECO:0000256" key="1">
    <source>
        <dbReference type="ARBA" id="ARBA00008061"/>
    </source>
</evidence>
<dbReference type="Gene3D" id="3.20.20.80">
    <property type="entry name" value="Glycosidases"/>
    <property type="match status" value="2"/>
</dbReference>
<feature type="domain" description="Glycosyl hydrolase family 13 catalytic" evidence="2">
    <location>
        <begin position="141"/>
        <end position="495"/>
    </location>
</feature>
<dbReference type="InterPro" id="IPR006047">
    <property type="entry name" value="GH13_cat_dom"/>
</dbReference>
<dbReference type="InterPro" id="IPR013780">
    <property type="entry name" value="Glyco_hydro_b"/>
</dbReference>
<dbReference type="InterPro" id="IPR014756">
    <property type="entry name" value="Ig_E-set"/>
</dbReference>